<reference evidence="1 2" key="1">
    <citation type="submission" date="2018-08" db="EMBL/GenBank/DDBJ databases">
        <title>Draft genome of the lignicolous fungus Coniochaeta pulveracea.</title>
        <authorList>
            <person name="Borstlap C.J."/>
            <person name="De Witt R.N."/>
            <person name="Botha A."/>
            <person name="Volschenk H."/>
        </authorList>
    </citation>
    <scope>NUCLEOTIDE SEQUENCE [LARGE SCALE GENOMIC DNA]</scope>
    <source>
        <strain evidence="1 2">CAB683</strain>
    </source>
</reference>
<evidence type="ECO:0000313" key="2">
    <source>
        <dbReference type="Proteomes" id="UP000275385"/>
    </source>
</evidence>
<sequence>MSSLPPPRRSRKVTYFSPRHVSGFSLEEEAIARGLPASVSQKDLIVNLALWEFFLPLDDPLRPTLLRLVDMTISQMIDFTGFTRRSSADTSTRADVATWFIAREIQGRNGPCAIPSCSNRCLDYIIFCQQHVADPNEDLAEQNRSQHCTRDSCLQHRGRLSVFCPEHAQESNQRVLCALQGCGSLRTLDAAFCACHRVQYNARRRRERQEQEIRDS</sequence>
<accession>A0A420Y2T4</accession>
<evidence type="ECO:0000313" key="1">
    <source>
        <dbReference type="EMBL" id="RKU42191.1"/>
    </source>
</evidence>
<dbReference type="Proteomes" id="UP000275385">
    <property type="component" value="Unassembled WGS sequence"/>
</dbReference>
<dbReference type="EMBL" id="QVQW01000060">
    <property type="protein sequence ID" value="RKU42191.1"/>
    <property type="molecule type" value="Genomic_DNA"/>
</dbReference>
<name>A0A420Y2T4_9PEZI</name>
<gene>
    <name evidence="1" type="ORF">DL546_003784</name>
</gene>
<dbReference type="AlphaFoldDB" id="A0A420Y2T4"/>
<keyword evidence="2" id="KW-1185">Reference proteome</keyword>
<proteinExistence type="predicted"/>
<organism evidence="1 2">
    <name type="scientific">Coniochaeta pulveracea</name>
    <dbReference type="NCBI Taxonomy" id="177199"/>
    <lineage>
        <taxon>Eukaryota</taxon>
        <taxon>Fungi</taxon>
        <taxon>Dikarya</taxon>
        <taxon>Ascomycota</taxon>
        <taxon>Pezizomycotina</taxon>
        <taxon>Sordariomycetes</taxon>
        <taxon>Sordariomycetidae</taxon>
        <taxon>Coniochaetales</taxon>
        <taxon>Coniochaetaceae</taxon>
        <taxon>Coniochaeta</taxon>
    </lineage>
</organism>
<comment type="caution">
    <text evidence="1">The sequence shown here is derived from an EMBL/GenBank/DDBJ whole genome shotgun (WGS) entry which is preliminary data.</text>
</comment>
<protein>
    <submittedName>
        <fullName evidence="1">Uncharacterized protein</fullName>
    </submittedName>
</protein>